<dbReference type="RefSeq" id="WP_127945153.1">
    <property type="nucleotide sequence ID" value="NZ_RKLN01000001.1"/>
</dbReference>
<protein>
    <submittedName>
        <fullName evidence="1">Uncharacterized protein</fullName>
    </submittedName>
</protein>
<evidence type="ECO:0000313" key="1">
    <source>
        <dbReference type="EMBL" id="RVW06225.1"/>
    </source>
</evidence>
<accession>A0A438B5F0</accession>
<proteinExistence type="predicted"/>
<name>A0A438B5F0_9NOCA</name>
<dbReference type="AlphaFoldDB" id="A0A438B5F0"/>
<sequence>MKPPSDTEIRQAAETLGLIEPGDPVPPRLRARVAKTIHAAALIDADDAAEQAHPPDFADQIATTHTRLIEAGLDTSAADRVVAAIAPAVWRDSQ</sequence>
<reference evidence="1 2" key="1">
    <citation type="submission" date="2018-11" db="EMBL/GenBank/DDBJ databases">
        <title>Rhodococcus spongicola sp. nov. and Rhodococcus xishaensis sp. nov. from marine sponges.</title>
        <authorList>
            <person name="Li L."/>
            <person name="Lin H.W."/>
        </authorList>
    </citation>
    <scope>NUCLEOTIDE SEQUENCE [LARGE SCALE GENOMIC DNA]</scope>
    <source>
        <strain evidence="1 2">LHW50502</strain>
    </source>
</reference>
<gene>
    <name evidence="1" type="ORF">EF834_01860</name>
</gene>
<dbReference type="Proteomes" id="UP000284333">
    <property type="component" value="Unassembled WGS sequence"/>
</dbReference>
<dbReference type="EMBL" id="RKLN01000001">
    <property type="protein sequence ID" value="RVW06225.1"/>
    <property type="molecule type" value="Genomic_DNA"/>
</dbReference>
<organism evidence="1 2">
    <name type="scientific">Rhodococcus spongiicola</name>
    <dbReference type="NCBI Taxonomy" id="2487352"/>
    <lineage>
        <taxon>Bacteria</taxon>
        <taxon>Bacillati</taxon>
        <taxon>Actinomycetota</taxon>
        <taxon>Actinomycetes</taxon>
        <taxon>Mycobacteriales</taxon>
        <taxon>Nocardiaceae</taxon>
        <taxon>Rhodococcus</taxon>
    </lineage>
</organism>
<keyword evidence="2" id="KW-1185">Reference proteome</keyword>
<comment type="caution">
    <text evidence="1">The sequence shown here is derived from an EMBL/GenBank/DDBJ whole genome shotgun (WGS) entry which is preliminary data.</text>
</comment>
<evidence type="ECO:0000313" key="2">
    <source>
        <dbReference type="Proteomes" id="UP000284333"/>
    </source>
</evidence>
<dbReference type="OrthoDB" id="9956225at2"/>